<comment type="caution">
    <text evidence="3">The sequence shown here is derived from an EMBL/GenBank/DDBJ whole genome shotgun (WGS) entry which is preliminary data.</text>
</comment>
<proteinExistence type="predicted"/>
<reference evidence="4" key="1">
    <citation type="journal article" date="2019" name="Int. J. Syst. Evol. Microbiol.">
        <title>The Global Catalogue of Microorganisms (GCM) 10K type strain sequencing project: providing services to taxonomists for standard genome sequencing and annotation.</title>
        <authorList>
            <consortium name="The Broad Institute Genomics Platform"/>
            <consortium name="The Broad Institute Genome Sequencing Center for Infectious Disease"/>
            <person name="Wu L."/>
            <person name="Ma J."/>
        </authorList>
    </citation>
    <scope>NUCLEOTIDE SEQUENCE [LARGE SCALE GENOMIC DNA]</scope>
    <source>
        <strain evidence="4">NBRC 106348</strain>
    </source>
</reference>
<dbReference type="Pfam" id="PF13472">
    <property type="entry name" value="Lipase_GDSL_2"/>
    <property type="match status" value="1"/>
</dbReference>
<gene>
    <name evidence="3" type="ORF">GCM10025864_37410</name>
</gene>
<feature type="region of interest" description="Disordered" evidence="1">
    <location>
        <begin position="175"/>
        <end position="221"/>
    </location>
</feature>
<organism evidence="3 4">
    <name type="scientific">Luteimicrobium album</name>
    <dbReference type="NCBI Taxonomy" id="1054550"/>
    <lineage>
        <taxon>Bacteria</taxon>
        <taxon>Bacillati</taxon>
        <taxon>Actinomycetota</taxon>
        <taxon>Actinomycetes</taxon>
        <taxon>Micrococcales</taxon>
        <taxon>Luteimicrobium</taxon>
    </lineage>
</organism>
<dbReference type="Gene3D" id="3.40.50.1110">
    <property type="entry name" value="SGNH hydrolase"/>
    <property type="match status" value="1"/>
</dbReference>
<feature type="domain" description="SGNH hydrolase-type esterase" evidence="2">
    <location>
        <begin position="10"/>
        <end position="150"/>
    </location>
</feature>
<feature type="compositionally biased region" description="Low complexity" evidence="1">
    <location>
        <begin position="199"/>
        <end position="214"/>
    </location>
</feature>
<evidence type="ECO:0000259" key="2">
    <source>
        <dbReference type="Pfam" id="PF13472"/>
    </source>
</evidence>
<dbReference type="EMBL" id="BSUK01000001">
    <property type="protein sequence ID" value="GMA25982.1"/>
    <property type="molecule type" value="Genomic_DNA"/>
</dbReference>
<evidence type="ECO:0000256" key="1">
    <source>
        <dbReference type="SAM" id="MobiDB-lite"/>
    </source>
</evidence>
<dbReference type="RefSeq" id="WP_284294408.1">
    <property type="nucleotide sequence ID" value="NZ_BSUK01000001.1"/>
</dbReference>
<dbReference type="InterPro" id="IPR013830">
    <property type="entry name" value="SGNH_hydro"/>
</dbReference>
<dbReference type="SUPFAM" id="SSF52266">
    <property type="entry name" value="SGNH hydrolase"/>
    <property type="match status" value="1"/>
</dbReference>
<protein>
    <recommendedName>
        <fullName evidence="2">SGNH hydrolase-type esterase domain-containing protein</fullName>
    </recommendedName>
</protein>
<evidence type="ECO:0000313" key="3">
    <source>
        <dbReference type="EMBL" id="GMA25982.1"/>
    </source>
</evidence>
<accession>A0ABQ6I6Y3</accession>
<sequence>MTFRDVRVCALGDSYVAGVGDPQHLGWVRRLAARTHTGGPPLTVYDLGVRRDTLADVAARWRRECDPRLPPGCEGRVLVAGGVNDTTAVGDGVRVAPDDAVRHLRTVTSGARERGWQVLVVGRVHGAGRARRAGVDDLARRSRRAVRRARRAVLHGTFTTRRASDGTLRQSYGLVSSEACAPRPYPGQGRTRGPDPEPARTTTARHPTTWRTTWQTARCAA</sequence>
<dbReference type="Proteomes" id="UP001157091">
    <property type="component" value="Unassembled WGS sequence"/>
</dbReference>
<name>A0ABQ6I6Y3_9MICO</name>
<keyword evidence="4" id="KW-1185">Reference proteome</keyword>
<evidence type="ECO:0000313" key="4">
    <source>
        <dbReference type="Proteomes" id="UP001157091"/>
    </source>
</evidence>
<dbReference type="InterPro" id="IPR036514">
    <property type="entry name" value="SGNH_hydro_sf"/>
</dbReference>